<proteinExistence type="predicted"/>
<dbReference type="AlphaFoldDB" id="A0AA35RC87"/>
<comment type="caution">
    <text evidence="1">The sequence shown here is derived from an EMBL/GenBank/DDBJ whole genome shotgun (WGS) entry which is preliminary data.</text>
</comment>
<sequence length="140" mass="15632">MCPLQIVSVPSLKNQDEDAMATLQTPPPGWNMEADEELAQFLVTKWGGVEDLTYLLPSWEVGLEGAKSEVTEAVSAIRQLWPMSRRRNALISDMLSATATSAPSRPTVYIDRMSAKRHQENPSEDKEGKRTVFIQLSERA</sequence>
<name>A0AA35RC87_GEOBA</name>
<keyword evidence="2" id="KW-1185">Reference proteome</keyword>
<evidence type="ECO:0000313" key="1">
    <source>
        <dbReference type="EMBL" id="CAI8008795.1"/>
    </source>
</evidence>
<organism evidence="1 2">
    <name type="scientific">Geodia barretti</name>
    <name type="common">Barrett's horny sponge</name>
    <dbReference type="NCBI Taxonomy" id="519541"/>
    <lineage>
        <taxon>Eukaryota</taxon>
        <taxon>Metazoa</taxon>
        <taxon>Porifera</taxon>
        <taxon>Demospongiae</taxon>
        <taxon>Heteroscleromorpha</taxon>
        <taxon>Tetractinellida</taxon>
        <taxon>Astrophorina</taxon>
        <taxon>Geodiidae</taxon>
        <taxon>Geodia</taxon>
    </lineage>
</organism>
<gene>
    <name evidence="1" type="ORF">GBAR_LOCUS5981</name>
</gene>
<reference evidence="1" key="1">
    <citation type="submission" date="2023-03" db="EMBL/GenBank/DDBJ databases">
        <authorList>
            <person name="Steffen K."/>
            <person name="Cardenas P."/>
        </authorList>
    </citation>
    <scope>NUCLEOTIDE SEQUENCE</scope>
</reference>
<protein>
    <submittedName>
        <fullName evidence="1">E3 ubiquitin-protein ligase HECTD3</fullName>
    </submittedName>
</protein>
<evidence type="ECO:0000313" key="2">
    <source>
        <dbReference type="Proteomes" id="UP001174909"/>
    </source>
</evidence>
<accession>A0AA35RC87</accession>
<dbReference type="Proteomes" id="UP001174909">
    <property type="component" value="Unassembled WGS sequence"/>
</dbReference>
<dbReference type="EMBL" id="CASHTH010000893">
    <property type="protein sequence ID" value="CAI8008795.1"/>
    <property type="molecule type" value="Genomic_DNA"/>
</dbReference>